<dbReference type="STRING" id="1921764.BSR28_01295"/>
<evidence type="ECO:0000256" key="2">
    <source>
        <dbReference type="SAM" id="Phobius"/>
    </source>
</evidence>
<feature type="compositionally biased region" description="Polar residues" evidence="1">
    <location>
        <begin position="1"/>
        <end position="12"/>
    </location>
</feature>
<accession>A0A1Q5PQ14</accession>
<organism evidence="3 4">
    <name type="scientific">Boudabousia liubingyangii</name>
    <dbReference type="NCBI Taxonomy" id="1921764"/>
    <lineage>
        <taxon>Bacteria</taxon>
        <taxon>Bacillati</taxon>
        <taxon>Actinomycetota</taxon>
        <taxon>Actinomycetes</taxon>
        <taxon>Actinomycetales</taxon>
        <taxon>Actinomycetaceae</taxon>
        <taxon>Boudabousia</taxon>
    </lineage>
</organism>
<feature type="compositionally biased region" description="Pro residues" evidence="1">
    <location>
        <begin position="16"/>
        <end position="35"/>
    </location>
</feature>
<dbReference type="RefSeq" id="WP_073708493.1">
    <property type="nucleotide sequence ID" value="NZ_MQSU01000001.1"/>
</dbReference>
<feature type="region of interest" description="Disordered" evidence="1">
    <location>
        <begin position="1"/>
        <end position="87"/>
    </location>
</feature>
<keyword evidence="2" id="KW-1133">Transmembrane helix</keyword>
<name>A0A1Q5PQ14_9ACTO</name>
<dbReference type="AlphaFoldDB" id="A0A1Q5PQ14"/>
<evidence type="ECO:0008006" key="5">
    <source>
        <dbReference type="Google" id="ProtNLM"/>
    </source>
</evidence>
<sequence>MTENNQNQNSGQLPAIPLPNQPQSPAPNPTNPSGPIPVGGYQNPGAAPAAPQNYSQGNYAQNNYPQSNNYAQPTPEPYAQAVPVPRKPMDKKKKRKLILISSLIGFLVAAIIAGVVTISYLSKHSFGPDKTVEAYLNAIVAGDADQAKKMKPLPRWVGNQNQDLLTTKVYSKVKGRPTSFTIDDIKYSDDKDEAYVSATLLKGDTKIGSRTFGVRADGKEYVFFKKWRLANGSEPMEAESNLVGQINLIPDGVEGNFKIKLAGADIEVSGTTDKNRMLAAFPGEYPLEVINDNKYQMITSDQTTVKVDLDQSEASFATFKQETTKAFTEAIQKVVQDKAMECAKAVTGNNETCHASVFTWGEARSFKWSLVEVPTVEDFDTKYGNSLRLRFHVTYESKSGDNWEAKQEDVSGTLYYNIKVKEDGSPEVTFE</sequence>
<gene>
    <name evidence="3" type="ORF">BSR29_01190</name>
</gene>
<proteinExistence type="predicted"/>
<feature type="transmembrane region" description="Helical" evidence="2">
    <location>
        <begin position="97"/>
        <end position="121"/>
    </location>
</feature>
<protein>
    <recommendedName>
        <fullName evidence="5">DUF4878 domain-containing protein</fullName>
    </recommendedName>
</protein>
<feature type="compositionally biased region" description="Low complexity" evidence="1">
    <location>
        <begin position="39"/>
        <end position="54"/>
    </location>
</feature>
<dbReference type="EMBL" id="MQSV01000001">
    <property type="protein sequence ID" value="OKL49602.1"/>
    <property type="molecule type" value="Genomic_DNA"/>
</dbReference>
<evidence type="ECO:0000256" key="1">
    <source>
        <dbReference type="SAM" id="MobiDB-lite"/>
    </source>
</evidence>
<keyword evidence="2" id="KW-0812">Transmembrane</keyword>
<keyword evidence="4" id="KW-1185">Reference proteome</keyword>
<dbReference type="OrthoDB" id="5181884at2"/>
<evidence type="ECO:0000313" key="4">
    <source>
        <dbReference type="Proteomes" id="UP000186785"/>
    </source>
</evidence>
<evidence type="ECO:0000313" key="3">
    <source>
        <dbReference type="EMBL" id="OKL49602.1"/>
    </source>
</evidence>
<comment type="caution">
    <text evidence="3">The sequence shown here is derived from an EMBL/GenBank/DDBJ whole genome shotgun (WGS) entry which is preliminary data.</text>
</comment>
<reference evidence="3 4" key="1">
    <citation type="submission" date="2016-11" db="EMBL/GenBank/DDBJ databases">
        <title>Actinomyces gypaetusis sp. nov. isolated from the vulture Gypaetus barbatus in Qinghai Tibet Plateau China.</title>
        <authorList>
            <person name="Meng X."/>
        </authorList>
    </citation>
    <scope>NUCLEOTIDE SEQUENCE [LARGE SCALE GENOMIC DNA]</scope>
    <source>
        <strain evidence="3 4">VUL4_2</strain>
    </source>
</reference>
<dbReference type="Proteomes" id="UP000186785">
    <property type="component" value="Unassembled WGS sequence"/>
</dbReference>
<keyword evidence="2" id="KW-0472">Membrane</keyword>
<feature type="compositionally biased region" description="Polar residues" evidence="1">
    <location>
        <begin position="55"/>
        <end position="72"/>
    </location>
</feature>